<reference evidence="15" key="3">
    <citation type="submission" date="2023-06" db="EMBL/GenBank/DDBJ databases">
        <title>Pangenomics reveal diversification of enzyme families and niche specialization in globally abundant SAR202 bacteria.</title>
        <authorList>
            <person name="Saw J.H.W."/>
        </authorList>
    </citation>
    <scope>NUCLEOTIDE SEQUENCE [LARGE SCALE GENOMIC DNA]</scope>
    <source>
        <strain evidence="15">JH1073</strain>
    </source>
</reference>
<dbReference type="RefSeq" id="WP_342825867.1">
    <property type="nucleotide sequence ID" value="NZ_CP046146.1"/>
</dbReference>
<dbReference type="FunFam" id="3.40.50.880:FF:000010">
    <property type="entry name" value="uncharacterized protein LOC100176842 isoform X2"/>
    <property type="match status" value="1"/>
</dbReference>
<name>A0AAJ5ZF99_9CHLR</name>
<dbReference type="GO" id="GO:0004359">
    <property type="term" value="F:glutaminase activity"/>
    <property type="evidence" value="ECO:0007669"/>
    <property type="project" value="UniProtKB-UniRule"/>
</dbReference>
<dbReference type="Pfam" id="PF01174">
    <property type="entry name" value="SNO"/>
    <property type="match status" value="1"/>
</dbReference>
<comment type="catalytic activity">
    <reaction evidence="7 10">
        <text>L-glutamine + H2O = L-glutamate + NH4(+)</text>
        <dbReference type="Rhea" id="RHEA:15889"/>
        <dbReference type="ChEBI" id="CHEBI:15377"/>
        <dbReference type="ChEBI" id="CHEBI:28938"/>
        <dbReference type="ChEBI" id="CHEBI:29985"/>
        <dbReference type="ChEBI" id="CHEBI:58359"/>
        <dbReference type="EC" id="3.5.1.2"/>
    </reaction>
</comment>
<evidence type="ECO:0000256" key="1">
    <source>
        <dbReference type="ARBA" id="ARBA00008345"/>
    </source>
</evidence>
<reference evidence="15 16" key="1">
    <citation type="submission" date="2019-11" db="EMBL/GenBank/DDBJ databases">
        <authorList>
            <person name="Cho J.-C."/>
        </authorList>
    </citation>
    <scope>NUCLEOTIDE SEQUENCE [LARGE SCALE GENOMIC DNA]</scope>
    <source>
        <strain evidence="14 15">JH1073</strain>
        <strain evidence="13 16">JH702</strain>
    </source>
</reference>
<comment type="subunit">
    <text evidence="9 10">In the presence of PdxS, forms a dodecamer of heterodimers. Only shows activity in the heterodimer.</text>
</comment>
<sequence>MQGKPRIGVLALQGDFAEHIHMLGLIGINATEIRKVEQLNEVDGLIIPGGESTTIVKLLHMFDFVDELRAHVESGMALWGTCAGMIVIARELADPYPTPLNLIDIGVARNFFGRQVDSFEAELKITGIEGDPMRAVFIRAPIVQDTGDGVETLAIVPAKDDGTPEQAVAVKKGRVLASSFHPELTEDTRLHSLFVELADEARTDSARISRSTEESPSTV</sequence>
<dbReference type="Gene3D" id="3.40.50.880">
    <property type="match status" value="1"/>
</dbReference>
<evidence type="ECO:0000256" key="10">
    <source>
        <dbReference type="HAMAP-Rule" id="MF_01615"/>
    </source>
</evidence>
<dbReference type="GO" id="GO:0042823">
    <property type="term" value="P:pyridoxal phosphate biosynthetic process"/>
    <property type="evidence" value="ECO:0007669"/>
    <property type="project" value="UniProtKB-UniRule"/>
</dbReference>
<keyword evidence="4 10" id="KW-0315">Glutamine amidotransferase</keyword>
<evidence type="ECO:0000256" key="7">
    <source>
        <dbReference type="ARBA" id="ARBA00049534"/>
    </source>
</evidence>
<gene>
    <name evidence="10 14" type="primary">pdxT</name>
    <name evidence="13" type="ORF">GKO46_10380</name>
    <name evidence="14" type="ORF">GKO48_11160</name>
</gene>
<comment type="pathway">
    <text evidence="10">Cofactor biosynthesis; pyridoxal 5'-phosphate biosynthesis.</text>
</comment>
<feature type="binding site" evidence="10 12">
    <location>
        <begin position="50"/>
        <end position="52"/>
    </location>
    <ligand>
        <name>L-glutamine</name>
        <dbReference type="ChEBI" id="CHEBI:58359"/>
    </ligand>
</feature>
<accession>A0AAJ5ZF99</accession>
<evidence type="ECO:0000256" key="4">
    <source>
        <dbReference type="ARBA" id="ARBA00022962"/>
    </source>
</evidence>
<dbReference type="EC" id="4.3.3.6" evidence="10"/>
<dbReference type="PANTHER" id="PTHR31559:SF0">
    <property type="entry name" value="PYRIDOXAL 5'-PHOSPHATE SYNTHASE SUBUNIT SNO1-RELATED"/>
    <property type="match status" value="1"/>
</dbReference>
<dbReference type="SUPFAM" id="SSF52317">
    <property type="entry name" value="Class I glutamine amidotransferase-like"/>
    <property type="match status" value="1"/>
</dbReference>
<evidence type="ECO:0000313" key="13">
    <source>
        <dbReference type="EMBL" id="MDG0867470.1"/>
    </source>
</evidence>
<dbReference type="GO" id="GO:0036381">
    <property type="term" value="F:pyridoxal 5'-phosphate synthase (glutamine hydrolysing) activity"/>
    <property type="evidence" value="ECO:0007669"/>
    <property type="project" value="UniProtKB-UniRule"/>
</dbReference>
<dbReference type="GO" id="GO:1903600">
    <property type="term" value="C:glutaminase complex"/>
    <property type="evidence" value="ECO:0007669"/>
    <property type="project" value="TreeGrafter"/>
</dbReference>
<feature type="binding site" evidence="10 12">
    <location>
        <position position="109"/>
    </location>
    <ligand>
        <name>L-glutamine</name>
        <dbReference type="ChEBI" id="CHEBI:58359"/>
    </ligand>
</feature>
<keyword evidence="5 10" id="KW-0456">Lyase</keyword>
<dbReference type="GO" id="GO:0006543">
    <property type="term" value="P:L-glutamine catabolic process"/>
    <property type="evidence" value="ECO:0007669"/>
    <property type="project" value="UniProtKB-UniRule"/>
</dbReference>
<feature type="active site" description="Nucleophile" evidence="10 11">
    <location>
        <position position="82"/>
    </location>
</feature>
<dbReference type="InterPro" id="IPR029062">
    <property type="entry name" value="Class_I_gatase-like"/>
</dbReference>
<dbReference type="Proteomes" id="UP001321249">
    <property type="component" value="Unassembled WGS sequence"/>
</dbReference>
<dbReference type="GO" id="GO:0005829">
    <property type="term" value="C:cytosol"/>
    <property type="evidence" value="ECO:0007669"/>
    <property type="project" value="TreeGrafter"/>
</dbReference>
<evidence type="ECO:0000256" key="6">
    <source>
        <dbReference type="ARBA" id="ARBA00047992"/>
    </source>
</evidence>
<dbReference type="Proteomes" id="UP001219901">
    <property type="component" value="Chromosome"/>
</dbReference>
<keyword evidence="3 10" id="KW-0663">Pyridoxal phosphate</keyword>
<comment type="similarity">
    <text evidence="1 10">Belongs to the glutaminase PdxT/SNO family.</text>
</comment>
<evidence type="ECO:0000256" key="3">
    <source>
        <dbReference type="ARBA" id="ARBA00022898"/>
    </source>
</evidence>
<dbReference type="PROSITE" id="PS01236">
    <property type="entry name" value="PDXT_SNO_1"/>
    <property type="match status" value="1"/>
</dbReference>
<keyword evidence="2 10" id="KW-0378">Hydrolase</keyword>
<dbReference type="InterPro" id="IPR021196">
    <property type="entry name" value="PdxT/SNO_CS"/>
</dbReference>
<dbReference type="PANTHER" id="PTHR31559">
    <property type="entry name" value="PYRIDOXAL 5'-PHOSPHATE SYNTHASE SUBUNIT SNO"/>
    <property type="match status" value="1"/>
</dbReference>
<protein>
    <recommendedName>
        <fullName evidence="10">Pyridoxal 5'-phosphate synthase subunit PdxT</fullName>
        <ecNumber evidence="10">4.3.3.6</ecNumber>
    </recommendedName>
    <alternativeName>
        <fullName evidence="10">Pdx2</fullName>
    </alternativeName>
    <alternativeName>
        <fullName evidence="10">Pyridoxal 5'-phosphate synthase glutaminase subunit</fullName>
        <ecNumber evidence="10">3.5.1.2</ecNumber>
    </alternativeName>
</protein>
<proteinExistence type="inferred from homology"/>
<dbReference type="GO" id="GO:0008614">
    <property type="term" value="P:pyridoxine metabolic process"/>
    <property type="evidence" value="ECO:0007669"/>
    <property type="project" value="TreeGrafter"/>
</dbReference>
<evidence type="ECO:0000256" key="9">
    <source>
        <dbReference type="ARBA" id="ARBA00064749"/>
    </source>
</evidence>
<dbReference type="NCBIfam" id="TIGR03800">
    <property type="entry name" value="PLP_synth_Pdx2"/>
    <property type="match status" value="1"/>
</dbReference>
<evidence type="ECO:0000256" key="8">
    <source>
        <dbReference type="ARBA" id="ARBA00054599"/>
    </source>
</evidence>
<dbReference type="PIRSF" id="PIRSF005639">
    <property type="entry name" value="Glut_amidoT_SNO"/>
    <property type="match status" value="1"/>
</dbReference>
<feature type="active site" description="Charge relay system" evidence="10 11">
    <location>
        <position position="181"/>
    </location>
</feature>
<feature type="binding site" evidence="10 12">
    <location>
        <begin position="138"/>
        <end position="139"/>
    </location>
    <ligand>
        <name>L-glutamine</name>
        <dbReference type="ChEBI" id="CHEBI:58359"/>
    </ligand>
</feature>
<feature type="active site" description="Charge relay system" evidence="10 11">
    <location>
        <position position="183"/>
    </location>
</feature>
<comment type="catalytic activity">
    <reaction evidence="6 10">
        <text>aldehydo-D-ribose 5-phosphate + D-glyceraldehyde 3-phosphate + L-glutamine = pyridoxal 5'-phosphate + L-glutamate + phosphate + 3 H2O + H(+)</text>
        <dbReference type="Rhea" id="RHEA:31507"/>
        <dbReference type="ChEBI" id="CHEBI:15377"/>
        <dbReference type="ChEBI" id="CHEBI:15378"/>
        <dbReference type="ChEBI" id="CHEBI:29985"/>
        <dbReference type="ChEBI" id="CHEBI:43474"/>
        <dbReference type="ChEBI" id="CHEBI:58273"/>
        <dbReference type="ChEBI" id="CHEBI:58359"/>
        <dbReference type="ChEBI" id="CHEBI:59776"/>
        <dbReference type="ChEBI" id="CHEBI:597326"/>
        <dbReference type="EC" id="4.3.3.6"/>
    </reaction>
</comment>
<dbReference type="HAMAP" id="MF_01615">
    <property type="entry name" value="PdxT"/>
    <property type="match status" value="1"/>
</dbReference>
<dbReference type="CDD" id="cd01749">
    <property type="entry name" value="GATase1_PB"/>
    <property type="match status" value="1"/>
</dbReference>
<dbReference type="PROSITE" id="PS51130">
    <property type="entry name" value="PDXT_SNO_2"/>
    <property type="match status" value="1"/>
</dbReference>
<dbReference type="EMBL" id="CP046147">
    <property type="protein sequence ID" value="WFG40153.1"/>
    <property type="molecule type" value="Genomic_DNA"/>
</dbReference>
<evidence type="ECO:0000313" key="15">
    <source>
        <dbReference type="Proteomes" id="UP001219901"/>
    </source>
</evidence>
<organism evidence="14 15">
    <name type="scientific">Candidatus Lucifugimonas marina</name>
    <dbReference type="NCBI Taxonomy" id="3038979"/>
    <lineage>
        <taxon>Bacteria</taxon>
        <taxon>Bacillati</taxon>
        <taxon>Chloroflexota</taxon>
        <taxon>Dehalococcoidia</taxon>
        <taxon>SAR202 cluster</taxon>
        <taxon>Candidatus Lucifugimonadales</taxon>
        <taxon>Candidatus Lucifugimonadaceae</taxon>
        <taxon>Candidatus Lucifugimonas</taxon>
    </lineage>
</organism>
<dbReference type="EC" id="3.5.1.2" evidence="10"/>
<dbReference type="PROSITE" id="PS51273">
    <property type="entry name" value="GATASE_TYPE_1"/>
    <property type="match status" value="1"/>
</dbReference>
<comment type="function">
    <text evidence="8 10">Catalyzes the hydrolysis of glutamine to glutamate and ammonia as part of the biosynthesis of pyridoxal 5'-phosphate. The resulting ammonia molecule is channeled to the active site of PdxS.</text>
</comment>
<dbReference type="EMBL" id="WMBE01000003">
    <property type="protein sequence ID" value="MDG0867470.1"/>
    <property type="molecule type" value="Genomic_DNA"/>
</dbReference>
<evidence type="ECO:0000256" key="2">
    <source>
        <dbReference type="ARBA" id="ARBA00022801"/>
    </source>
</evidence>
<dbReference type="AlphaFoldDB" id="A0AAJ5ZF99"/>
<evidence type="ECO:0000256" key="12">
    <source>
        <dbReference type="PIRSR" id="PIRSR005639-2"/>
    </source>
</evidence>
<reference evidence="14" key="2">
    <citation type="journal article" date="2023" name="Nat. Commun.">
        <title>Cultivation of marine bacteria of the SAR202 clade.</title>
        <authorList>
            <person name="Lim Y."/>
            <person name="Seo J.H."/>
            <person name="Giovannoni S.J."/>
            <person name="Kang I."/>
            <person name="Cho J.C."/>
        </authorList>
    </citation>
    <scope>NUCLEOTIDE SEQUENCE</scope>
    <source>
        <strain evidence="14">JH1073</strain>
    </source>
</reference>
<evidence type="ECO:0000313" key="14">
    <source>
        <dbReference type="EMBL" id="WFG40153.1"/>
    </source>
</evidence>
<keyword evidence="15" id="KW-1185">Reference proteome</keyword>
<evidence type="ECO:0000256" key="11">
    <source>
        <dbReference type="PIRSR" id="PIRSR005639-1"/>
    </source>
</evidence>
<dbReference type="InterPro" id="IPR002161">
    <property type="entry name" value="PdxT/SNO"/>
</dbReference>
<evidence type="ECO:0000256" key="5">
    <source>
        <dbReference type="ARBA" id="ARBA00023239"/>
    </source>
</evidence>
<evidence type="ECO:0000313" key="16">
    <source>
        <dbReference type="Proteomes" id="UP001321249"/>
    </source>
</evidence>